<name>A0A3P7SSY2_9BILA</name>
<evidence type="ECO:0000313" key="1">
    <source>
        <dbReference type="EMBL" id="VDO11426.1"/>
    </source>
</evidence>
<reference evidence="1 2" key="1">
    <citation type="submission" date="2018-11" db="EMBL/GenBank/DDBJ databases">
        <authorList>
            <consortium name="Pathogen Informatics"/>
        </authorList>
    </citation>
    <scope>NUCLEOTIDE SEQUENCE [LARGE SCALE GENOMIC DNA]</scope>
</reference>
<dbReference type="AlphaFoldDB" id="A0A3P7SSY2"/>
<keyword evidence="2" id="KW-1185">Reference proteome</keyword>
<dbReference type="EMBL" id="UZAG01001489">
    <property type="protein sequence ID" value="VDO11426.1"/>
    <property type="molecule type" value="Genomic_DNA"/>
</dbReference>
<gene>
    <name evidence="1" type="ORF">BTMF_LOCUS1943</name>
</gene>
<accession>A0A3P7SSY2</accession>
<dbReference type="Proteomes" id="UP000280834">
    <property type="component" value="Unassembled WGS sequence"/>
</dbReference>
<evidence type="ECO:0000313" key="2">
    <source>
        <dbReference type="Proteomes" id="UP000280834"/>
    </source>
</evidence>
<protein>
    <submittedName>
        <fullName evidence="1">Uncharacterized protein</fullName>
    </submittedName>
</protein>
<organism evidence="1 2">
    <name type="scientific">Brugia timori</name>
    <dbReference type="NCBI Taxonomy" id="42155"/>
    <lineage>
        <taxon>Eukaryota</taxon>
        <taxon>Metazoa</taxon>
        <taxon>Ecdysozoa</taxon>
        <taxon>Nematoda</taxon>
        <taxon>Chromadorea</taxon>
        <taxon>Rhabditida</taxon>
        <taxon>Spirurina</taxon>
        <taxon>Spiruromorpha</taxon>
        <taxon>Filarioidea</taxon>
        <taxon>Onchocercidae</taxon>
        <taxon>Brugia</taxon>
    </lineage>
</organism>
<proteinExistence type="predicted"/>
<sequence>MLEEARQCVSMTWSDCHTNHQKFKYTKEEMKVVVIRFFGTFNSKLEFCFQLPFYLEIRYVICVFGIKFSVSCISIQTFNIDFLLYHTCLEVLFKVCLLCMVNRFLSF</sequence>